<keyword evidence="2" id="KW-1185">Reference proteome</keyword>
<dbReference type="AlphaFoldDB" id="A0A1H4Q3K5"/>
<protein>
    <submittedName>
        <fullName evidence="1">Uncharacterized protein</fullName>
    </submittedName>
</protein>
<sequence length="268" mass="30540">MTDAITIQNPRNRGGSTGHVLAKRSVTFTEIRRHREEGETRVCEEDEITALIMGPLDYLPAEAIGAFWKAVVEQAGQQQSLPFPREPVSRAQMHFWPRRGIEPDLFVELHWPHGERRLLLVEFKWNSGLSGNDQLHRQWQEFLLPSERDDAYHLFIAPEISAGLNALSHHDLWNGRLLLRPWTSILGVLRHLSSPEAVLLGRWAIQAAHFLEQLGVKRFQGFTGLRPPQPIKTPTIFWTPVNGFGELPLPTLIPSSKQATSFFWSSQP</sequence>
<gene>
    <name evidence="1" type="ORF">SAMN05216178_3596</name>
</gene>
<organism evidence="1 2">
    <name type="scientific">Pseudomonas saponiphila</name>
    <dbReference type="NCBI Taxonomy" id="556534"/>
    <lineage>
        <taxon>Bacteria</taxon>
        <taxon>Pseudomonadati</taxon>
        <taxon>Pseudomonadota</taxon>
        <taxon>Gammaproteobacteria</taxon>
        <taxon>Pseudomonadales</taxon>
        <taxon>Pseudomonadaceae</taxon>
        <taxon>Pseudomonas</taxon>
    </lineage>
</organism>
<evidence type="ECO:0000313" key="2">
    <source>
        <dbReference type="Proteomes" id="UP000198982"/>
    </source>
</evidence>
<proteinExistence type="predicted"/>
<evidence type="ECO:0000313" key="1">
    <source>
        <dbReference type="EMBL" id="SEC14002.1"/>
    </source>
</evidence>
<dbReference type="Proteomes" id="UP000198982">
    <property type="component" value="Unassembled WGS sequence"/>
</dbReference>
<accession>A0A1H4Q3K5</accession>
<name>A0A1H4Q3K5_9PSED</name>
<reference evidence="2" key="1">
    <citation type="submission" date="2016-10" db="EMBL/GenBank/DDBJ databases">
        <authorList>
            <person name="Varghese N."/>
            <person name="Submissions S."/>
        </authorList>
    </citation>
    <scope>NUCLEOTIDE SEQUENCE [LARGE SCALE GENOMIC DNA]</scope>
    <source>
        <strain evidence="2">DSM 9751</strain>
    </source>
</reference>
<dbReference type="RefSeq" id="WP_143038283.1">
    <property type="nucleotide sequence ID" value="NZ_FNTJ01000001.1"/>
</dbReference>
<dbReference type="EMBL" id="FNTJ01000001">
    <property type="protein sequence ID" value="SEC14002.1"/>
    <property type="molecule type" value="Genomic_DNA"/>
</dbReference>